<dbReference type="AlphaFoldDB" id="A0A941E3C7"/>
<dbReference type="HAMAP" id="MF_00598">
    <property type="entry name" value="Smg"/>
    <property type="match status" value="1"/>
</dbReference>
<gene>
    <name evidence="1" type="primary">smg</name>
    <name evidence="2" type="ORF">KDM90_09985</name>
</gene>
<evidence type="ECO:0000313" key="2">
    <source>
        <dbReference type="EMBL" id="MBR7800322.1"/>
    </source>
</evidence>
<name>A0A941E3C7_9BURK</name>
<dbReference type="Pfam" id="PF04361">
    <property type="entry name" value="DUF494"/>
    <property type="match status" value="1"/>
</dbReference>
<protein>
    <recommendedName>
        <fullName evidence="1">Protein Smg homolog</fullName>
    </recommendedName>
</protein>
<organism evidence="2 3">
    <name type="scientific">Undibacterium fentianense</name>
    <dbReference type="NCBI Taxonomy" id="2828728"/>
    <lineage>
        <taxon>Bacteria</taxon>
        <taxon>Pseudomonadati</taxon>
        <taxon>Pseudomonadota</taxon>
        <taxon>Betaproteobacteria</taxon>
        <taxon>Burkholderiales</taxon>
        <taxon>Oxalobacteraceae</taxon>
        <taxon>Undibacterium</taxon>
    </lineage>
</organism>
<keyword evidence="3" id="KW-1185">Reference proteome</keyword>
<comment type="similarity">
    <text evidence="1">Belongs to the Smg family.</text>
</comment>
<dbReference type="PANTHER" id="PTHR38692:SF1">
    <property type="entry name" value="PROTEIN SMG"/>
    <property type="match status" value="1"/>
</dbReference>
<dbReference type="Proteomes" id="UP000678545">
    <property type="component" value="Unassembled WGS sequence"/>
</dbReference>
<dbReference type="EMBL" id="JAGSPJ010000004">
    <property type="protein sequence ID" value="MBR7800322.1"/>
    <property type="molecule type" value="Genomic_DNA"/>
</dbReference>
<dbReference type="InterPro" id="IPR007456">
    <property type="entry name" value="Smg"/>
</dbReference>
<comment type="caution">
    <text evidence="2">The sequence shown here is derived from an EMBL/GenBank/DDBJ whole genome shotgun (WGS) entry which is preliminary data.</text>
</comment>
<evidence type="ECO:0000313" key="3">
    <source>
        <dbReference type="Proteomes" id="UP000678545"/>
    </source>
</evidence>
<reference evidence="2" key="1">
    <citation type="submission" date="2021-04" db="EMBL/GenBank/DDBJ databases">
        <title>novel species isolated from subtropical streams in China.</title>
        <authorList>
            <person name="Lu H."/>
        </authorList>
    </citation>
    <scope>NUCLEOTIDE SEQUENCE</scope>
    <source>
        <strain evidence="2">FT137W</strain>
    </source>
</reference>
<accession>A0A941E3C7</accession>
<sequence>MFEILVYLYQTYYRPETCPDSIVLAKKLSSEGFDEDEIVAALDWLSALADTTNLLATGTQLIDSPLKNGFRSNGFRVYTEEEKSVLGLDVISFLYYLQQSCVLNEQQREVLIECAMAVDESPLNLAKFKVIVLMLLWSQGHEAEMQMFDEFLKPGENLTQFQLH</sequence>
<dbReference type="RefSeq" id="WP_212675468.1">
    <property type="nucleotide sequence ID" value="NZ_JAGSPJ010000004.1"/>
</dbReference>
<dbReference type="PANTHER" id="PTHR38692">
    <property type="entry name" value="PROTEIN SMG"/>
    <property type="match status" value="1"/>
</dbReference>
<evidence type="ECO:0000256" key="1">
    <source>
        <dbReference type="HAMAP-Rule" id="MF_00598"/>
    </source>
</evidence>
<proteinExistence type="inferred from homology"/>